<dbReference type="Proteomes" id="UP001281614">
    <property type="component" value="Unassembled WGS sequence"/>
</dbReference>
<protein>
    <submittedName>
        <fullName evidence="1">Uncharacterized protein</fullName>
    </submittedName>
</protein>
<accession>A0AAD9YX16</accession>
<dbReference type="EMBL" id="VYYT01000005">
    <property type="protein sequence ID" value="KAK2779160.1"/>
    <property type="molecule type" value="Genomic_DNA"/>
</dbReference>
<comment type="caution">
    <text evidence="1">The sequence shown here is derived from an EMBL/GenBank/DDBJ whole genome shotgun (WGS) entry which is preliminary data.</text>
</comment>
<name>A0AAD9YX16_COLKA</name>
<organism evidence="1 2">
    <name type="scientific">Colletotrichum kahawae</name>
    <name type="common">Coffee berry disease fungus</name>
    <dbReference type="NCBI Taxonomy" id="34407"/>
    <lineage>
        <taxon>Eukaryota</taxon>
        <taxon>Fungi</taxon>
        <taxon>Dikarya</taxon>
        <taxon>Ascomycota</taxon>
        <taxon>Pezizomycotina</taxon>
        <taxon>Sordariomycetes</taxon>
        <taxon>Hypocreomycetidae</taxon>
        <taxon>Glomerellales</taxon>
        <taxon>Glomerellaceae</taxon>
        <taxon>Colletotrichum</taxon>
        <taxon>Colletotrichum gloeosporioides species complex</taxon>
    </lineage>
</organism>
<reference evidence="1" key="1">
    <citation type="submission" date="2023-02" db="EMBL/GenBank/DDBJ databases">
        <title>Colletotrichum kahawae CIFC_Que2 genome sequencing and assembly.</title>
        <authorList>
            <person name="Baroncelli R."/>
        </authorList>
    </citation>
    <scope>NUCLEOTIDE SEQUENCE</scope>
    <source>
        <strain evidence="1">CIFC_Que2</strain>
    </source>
</reference>
<dbReference type="AlphaFoldDB" id="A0AAD9YX16"/>
<evidence type="ECO:0000313" key="1">
    <source>
        <dbReference type="EMBL" id="KAK2779160.1"/>
    </source>
</evidence>
<gene>
    <name evidence="1" type="ORF">CKAH01_11419</name>
</gene>
<keyword evidence="2" id="KW-1185">Reference proteome</keyword>
<sequence>MTNSEEILHNDYGSDNWLDEHHHTTAAESRPFRIGPDGSSEDTEISAIDIDDYHVICRNDIAAYLLSSRREAVGIQISQLKAAVWDENKWNRTLLSYCALRWSAVLLVEAAERLQHLEYESFAAYPGIILMTTDKIESVIDSSYEAIDVVVDLEKFESSQEHKLLRSKSGKLCGKGAAALAADLPKGIWRGGP</sequence>
<evidence type="ECO:0000313" key="2">
    <source>
        <dbReference type="Proteomes" id="UP001281614"/>
    </source>
</evidence>
<proteinExistence type="predicted"/>